<dbReference type="InterPro" id="IPR023198">
    <property type="entry name" value="PGP-like_dom2"/>
</dbReference>
<dbReference type="SUPFAM" id="SSF56784">
    <property type="entry name" value="HAD-like"/>
    <property type="match status" value="1"/>
</dbReference>
<evidence type="ECO:0000313" key="1">
    <source>
        <dbReference type="EMBL" id="KAK7388512.1"/>
    </source>
</evidence>
<gene>
    <name evidence="1" type="ORF">VNO78_23330</name>
</gene>
<comment type="caution">
    <text evidence="1">The sequence shown here is derived from an EMBL/GenBank/DDBJ whole genome shotgun (WGS) entry which is preliminary data.</text>
</comment>
<dbReference type="Proteomes" id="UP001386955">
    <property type="component" value="Unassembled WGS sequence"/>
</dbReference>
<dbReference type="GO" id="GO:0043136">
    <property type="term" value="F:sn-glycerol 3-phosphatase activity"/>
    <property type="evidence" value="ECO:0007669"/>
    <property type="project" value="TreeGrafter"/>
</dbReference>
<dbReference type="AlphaFoldDB" id="A0AAN9XDS0"/>
<reference evidence="1 2" key="1">
    <citation type="submission" date="2024-01" db="EMBL/GenBank/DDBJ databases">
        <title>The genomes of 5 underutilized Papilionoideae crops provide insights into root nodulation and disease resistanc.</title>
        <authorList>
            <person name="Jiang F."/>
        </authorList>
    </citation>
    <scope>NUCLEOTIDE SEQUENCE [LARGE SCALE GENOMIC DNA]</scope>
    <source>
        <strain evidence="1">DUOXIRENSHENG_FW03</strain>
        <tissue evidence="1">Leaves</tissue>
    </source>
</reference>
<evidence type="ECO:0000313" key="2">
    <source>
        <dbReference type="Proteomes" id="UP001386955"/>
    </source>
</evidence>
<dbReference type="GO" id="GO:0006114">
    <property type="term" value="P:glycerol biosynthetic process"/>
    <property type="evidence" value="ECO:0007669"/>
    <property type="project" value="TreeGrafter"/>
</dbReference>
<dbReference type="PANTHER" id="PTHR18901">
    <property type="entry name" value="2-DEOXYGLUCOSE-6-PHOSPHATE PHOSPHATASE 2"/>
    <property type="match status" value="1"/>
</dbReference>
<sequence length="89" mass="10174">MANPIGFFSFRKPITLVVFDMDGLLLEITLARYNKTFDWNVKAKMMGKRAMEAARIFVEGTGISNSLSAEQFLIEREDICCRRCFRGVS</sequence>
<dbReference type="FunFam" id="1.10.150.240:FF:000001">
    <property type="entry name" value="Haloacid dehalogenase-like hydrolase domain"/>
    <property type="match status" value="1"/>
</dbReference>
<dbReference type="PANTHER" id="PTHR18901:SF38">
    <property type="entry name" value="PSEUDOURIDINE-5'-PHOSPHATASE"/>
    <property type="match status" value="1"/>
</dbReference>
<name>A0AAN9XDS0_PSOTE</name>
<dbReference type="InterPro" id="IPR036412">
    <property type="entry name" value="HAD-like_sf"/>
</dbReference>
<keyword evidence="2" id="KW-1185">Reference proteome</keyword>
<dbReference type="Gene3D" id="1.10.150.240">
    <property type="entry name" value="Putative phosphatase, domain 2"/>
    <property type="match status" value="1"/>
</dbReference>
<organism evidence="1 2">
    <name type="scientific">Psophocarpus tetragonolobus</name>
    <name type="common">Winged bean</name>
    <name type="synonym">Dolichos tetragonolobus</name>
    <dbReference type="NCBI Taxonomy" id="3891"/>
    <lineage>
        <taxon>Eukaryota</taxon>
        <taxon>Viridiplantae</taxon>
        <taxon>Streptophyta</taxon>
        <taxon>Embryophyta</taxon>
        <taxon>Tracheophyta</taxon>
        <taxon>Spermatophyta</taxon>
        <taxon>Magnoliopsida</taxon>
        <taxon>eudicotyledons</taxon>
        <taxon>Gunneridae</taxon>
        <taxon>Pentapetalae</taxon>
        <taxon>rosids</taxon>
        <taxon>fabids</taxon>
        <taxon>Fabales</taxon>
        <taxon>Fabaceae</taxon>
        <taxon>Papilionoideae</taxon>
        <taxon>50 kb inversion clade</taxon>
        <taxon>NPAAA clade</taxon>
        <taxon>indigoferoid/millettioid clade</taxon>
        <taxon>Phaseoleae</taxon>
        <taxon>Psophocarpus</taxon>
    </lineage>
</organism>
<protein>
    <submittedName>
        <fullName evidence="1">Uncharacterized protein</fullName>
    </submittedName>
</protein>
<accession>A0AAN9XDS0</accession>
<proteinExistence type="predicted"/>
<dbReference type="EMBL" id="JAYMYS010000006">
    <property type="protein sequence ID" value="KAK7388512.1"/>
    <property type="molecule type" value="Genomic_DNA"/>
</dbReference>